<dbReference type="RefSeq" id="WP_074203191.1">
    <property type="nucleotide sequence ID" value="NZ_FSQW01000001.1"/>
</dbReference>
<accession>A0A1N6CM20</accession>
<organism evidence="1 2">
    <name type="scientific">Parasphingorhabdus marina DSM 22363</name>
    <dbReference type="NCBI Taxonomy" id="1123272"/>
    <lineage>
        <taxon>Bacteria</taxon>
        <taxon>Pseudomonadati</taxon>
        <taxon>Pseudomonadota</taxon>
        <taxon>Alphaproteobacteria</taxon>
        <taxon>Sphingomonadales</taxon>
        <taxon>Sphingomonadaceae</taxon>
        <taxon>Parasphingorhabdus</taxon>
    </lineage>
</organism>
<name>A0A1N6CM20_9SPHN</name>
<evidence type="ECO:0000313" key="2">
    <source>
        <dbReference type="Proteomes" id="UP000185192"/>
    </source>
</evidence>
<dbReference type="STRING" id="1123272.SAMN02745824_0063"/>
<reference evidence="2" key="1">
    <citation type="submission" date="2016-11" db="EMBL/GenBank/DDBJ databases">
        <authorList>
            <person name="Varghese N."/>
            <person name="Submissions S."/>
        </authorList>
    </citation>
    <scope>NUCLEOTIDE SEQUENCE [LARGE SCALE GENOMIC DNA]</scope>
    <source>
        <strain evidence="2">DSM 22363</strain>
    </source>
</reference>
<dbReference type="Proteomes" id="UP000185192">
    <property type="component" value="Unassembled WGS sequence"/>
</dbReference>
<gene>
    <name evidence="1" type="ORF">SAMN02745824_0063</name>
</gene>
<dbReference type="SUPFAM" id="SSF160104">
    <property type="entry name" value="Acetoacetate decarboxylase-like"/>
    <property type="match status" value="1"/>
</dbReference>
<dbReference type="EMBL" id="FSQW01000001">
    <property type="protein sequence ID" value="SIN59535.1"/>
    <property type="molecule type" value="Genomic_DNA"/>
</dbReference>
<keyword evidence="2" id="KW-1185">Reference proteome</keyword>
<protein>
    <recommendedName>
        <fullName evidence="3">Acetoacetate decarboxylase (ADC)</fullName>
    </recommendedName>
</protein>
<dbReference type="AlphaFoldDB" id="A0A1N6CM20"/>
<dbReference type="InterPro" id="IPR023375">
    <property type="entry name" value="ADC_dom_sf"/>
</dbReference>
<evidence type="ECO:0008006" key="3">
    <source>
        <dbReference type="Google" id="ProtNLM"/>
    </source>
</evidence>
<sequence length="280" mass="31278">MPTEHPIFADNPLTGTIDLETGTAPVPYHVYDGEGLLIFGHADHDALTALLEKEGICPVTTMSGDIAAGFIMADFRDASMGPHHELQFFVLVSERPGETIDDAPFALPLAMAGRPDWGTLCVRLWNDRADVIAYNNDYLGLNARMASFGLFDRNEGQVGFRVTAETGDPIIEGRIRESRSTSLKAGWEMLRIAGLREIMRLGRMPYAPGHVVNRISRILPQNRKAQIFTSSDKNIARHWDPSHDCLTISEPEIADLDFRPLAIQNIRPFRFVYRHPDDPV</sequence>
<evidence type="ECO:0000313" key="1">
    <source>
        <dbReference type="EMBL" id="SIN59535.1"/>
    </source>
</evidence>
<proteinExistence type="predicted"/>
<dbReference type="OrthoDB" id="8478501at2"/>
<dbReference type="Gene3D" id="2.40.400.10">
    <property type="entry name" value="Acetoacetate decarboxylase-like"/>
    <property type="match status" value="1"/>
</dbReference>